<dbReference type="InterPro" id="IPR004823">
    <property type="entry name" value="TAF_TATA-bd_Histone-like_dom"/>
</dbReference>
<dbReference type="CDD" id="cd22931">
    <property type="entry name" value="HFD_TAF6"/>
    <property type="match status" value="1"/>
</dbReference>
<dbReference type="VEuPathDB" id="FungiDB:SAPIO_CDS8285"/>
<dbReference type="GO" id="GO:0046695">
    <property type="term" value="C:SLIK (SAGA-like) complex"/>
    <property type="evidence" value="ECO:0007669"/>
    <property type="project" value="EnsemblFungi"/>
</dbReference>
<dbReference type="GO" id="GO:0045944">
    <property type="term" value="P:positive regulation of transcription by RNA polymerase II"/>
    <property type="evidence" value="ECO:0007669"/>
    <property type="project" value="EnsemblFungi"/>
</dbReference>
<dbReference type="Pfam" id="PF07571">
    <property type="entry name" value="TAF6_C"/>
    <property type="match status" value="1"/>
</dbReference>
<dbReference type="Pfam" id="PF02969">
    <property type="entry name" value="TAF"/>
    <property type="match status" value="1"/>
</dbReference>
<dbReference type="GO" id="GO:0003682">
    <property type="term" value="F:chromatin binding"/>
    <property type="evidence" value="ECO:0007669"/>
    <property type="project" value="EnsemblFungi"/>
</dbReference>
<dbReference type="PANTHER" id="PTHR10221">
    <property type="entry name" value="TRANSCRIPTION INITIATION FACTOR TFIID SUBUNIT 6"/>
    <property type="match status" value="1"/>
</dbReference>
<comment type="similarity">
    <text evidence="2">Belongs to the TAF6 family.</text>
</comment>
<dbReference type="GO" id="GO:2000144">
    <property type="term" value="P:positive regulation of DNA-templated transcription initiation"/>
    <property type="evidence" value="ECO:0007669"/>
    <property type="project" value="EnsemblFungi"/>
</dbReference>
<dbReference type="InterPro" id="IPR046344">
    <property type="entry name" value="TAF6_C_sf"/>
</dbReference>
<dbReference type="SUPFAM" id="SSF47113">
    <property type="entry name" value="Histone-fold"/>
    <property type="match status" value="1"/>
</dbReference>
<dbReference type="CDD" id="cd08050">
    <property type="entry name" value="TAF6C"/>
    <property type="match status" value="1"/>
</dbReference>
<comment type="caution">
    <text evidence="7">The sequence shown here is derived from an EMBL/GenBank/DDBJ whole genome shotgun (WGS) entry which is preliminary data.</text>
</comment>
<evidence type="ECO:0000256" key="3">
    <source>
        <dbReference type="ARBA" id="ARBA00023015"/>
    </source>
</evidence>
<dbReference type="GO" id="GO:0051123">
    <property type="term" value="P:RNA polymerase II preinitiation complex assembly"/>
    <property type="evidence" value="ECO:0007669"/>
    <property type="project" value="EnsemblFungi"/>
</dbReference>
<evidence type="ECO:0000256" key="1">
    <source>
        <dbReference type="ARBA" id="ARBA00004123"/>
    </source>
</evidence>
<gene>
    <name evidence="7" type="ORF">SAPIO_CDS8285</name>
</gene>
<protein>
    <recommendedName>
        <fullName evidence="6">TATA box binding protein associated factor (TAF) histone-like fold domain-containing protein</fullName>
    </recommendedName>
</protein>
<comment type="subcellular location">
    <subcellularLocation>
        <location evidence="1">Nucleus</location>
    </subcellularLocation>
</comment>
<dbReference type="GO" id="GO:0046982">
    <property type="term" value="F:protein heterodimerization activity"/>
    <property type="evidence" value="ECO:0007669"/>
    <property type="project" value="InterPro"/>
</dbReference>
<dbReference type="EMBL" id="JOWA01000121">
    <property type="protein sequence ID" value="KEZ40416.1"/>
    <property type="molecule type" value="Genomic_DNA"/>
</dbReference>
<proteinExistence type="inferred from homology"/>
<sequence>MSGQAVAAADQPKLLWNSENVKDVAESVGISSISDEALRCLTQDVEYRVGQVIVESLRLMRAAHRTTLSVQDVNAALRVLDVEPLYGYESTRPLRFGEASLGPGQPIYYLEDEEVDFEKLINAPLPKIPRDTTLTAHWLAIEGVQPAIPQNPMQSDSRSNELLPKGAGANPALAALAGNDNLPNRPLVKHVVSKEMVLYFDKIQAALLDDNPDEEVVRLRQAALASVRDDPGIHQLVPYFINFVSDQITHHLDDVFVLRRMMELTAALIANETLFLDPYASPLSAPVLTCLLSRKLGSEDGTDAIREQYQLREFSASLVGELARRYSASNPLLRSKLTRTCLKHFLDQSKPAPVLFGAIGGLAAAGGPEAVRLIALKTLKSVNDAILHPLKDKPEAKLDFEMLTGGIVNAISLISSDQISLGTTAPTTNGTISDSDRTDLVDFLGDIIAQRVVALGNHQLVKKILEREEENVMFDEAMRRLALEFGVLDIEDVEEPEIMYINY</sequence>
<dbReference type="GO" id="GO:0042802">
    <property type="term" value="F:identical protein binding"/>
    <property type="evidence" value="ECO:0007669"/>
    <property type="project" value="EnsemblFungi"/>
</dbReference>
<dbReference type="InterPro" id="IPR037796">
    <property type="entry name" value="TAF6"/>
</dbReference>
<keyword evidence="5" id="KW-0539">Nucleus</keyword>
<keyword evidence="3" id="KW-0805">Transcription regulation</keyword>
<dbReference type="InterPro" id="IPR011442">
    <property type="entry name" value="TAF6_C"/>
</dbReference>
<dbReference type="GO" id="GO:0005829">
    <property type="term" value="C:cytosol"/>
    <property type="evidence" value="ECO:0007669"/>
    <property type="project" value="EnsemblFungi"/>
</dbReference>
<organism evidence="7 8">
    <name type="scientific">Pseudallescheria apiosperma</name>
    <name type="common">Scedosporium apiospermum</name>
    <dbReference type="NCBI Taxonomy" id="563466"/>
    <lineage>
        <taxon>Eukaryota</taxon>
        <taxon>Fungi</taxon>
        <taxon>Dikarya</taxon>
        <taxon>Ascomycota</taxon>
        <taxon>Pezizomycotina</taxon>
        <taxon>Sordariomycetes</taxon>
        <taxon>Hypocreomycetidae</taxon>
        <taxon>Microascales</taxon>
        <taxon>Microascaceae</taxon>
        <taxon>Scedosporium</taxon>
    </lineage>
</organism>
<keyword evidence="4" id="KW-0804">Transcription</keyword>
<name>A0A084FZA4_PSEDA</name>
<dbReference type="GeneID" id="27727357"/>
<evidence type="ECO:0000313" key="7">
    <source>
        <dbReference type="EMBL" id="KEZ40416.1"/>
    </source>
</evidence>
<feature type="domain" description="TATA box binding protein associated factor (TAF) histone-like fold" evidence="6">
    <location>
        <begin position="15"/>
        <end position="78"/>
    </location>
</feature>
<evidence type="ECO:0000313" key="8">
    <source>
        <dbReference type="Proteomes" id="UP000028545"/>
    </source>
</evidence>
<dbReference type="OrthoDB" id="361039at2759"/>
<dbReference type="GO" id="GO:0016251">
    <property type="term" value="F:RNA polymerase II general transcription initiation factor activity"/>
    <property type="evidence" value="ECO:0007669"/>
    <property type="project" value="InterPro"/>
</dbReference>
<dbReference type="HOGENOM" id="CLU_021711_3_0_1"/>
<dbReference type="GO" id="GO:0061629">
    <property type="term" value="F:RNA polymerase II-specific DNA-binding transcription factor binding"/>
    <property type="evidence" value="ECO:0007669"/>
    <property type="project" value="EnsemblFungi"/>
</dbReference>
<dbReference type="KEGG" id="sapo:SAPIO_CDS8285"/>
<keyword evidence="8" id="KW-1185">Reference proteome</keyword>
<dbReference type="PANTHER" id="PTHR10221:SF9">
    <property type="entry name" value="TRANSCRIPTION INITIATION FACTOR TFIID SUBUNIT 6"/>
    <property type="match status" value="1"/>
</dbReference>
<evidence type="ECO:0000256" key="4">
    <source>
        <dbReference type="ARBA" id="ARBA00023163"/>
    </source>
</evidence>
<dbReference type="Gene3D" id="1.10.20.10">
    <property type="entry name" value="Histone, subunit A"/>
    <property type="match status" value="1"/>
</dbReference>
<reference evidence="7 8" key="1">
    <citation type="journal article" date="2014" name="Genome Announc.">
        <title>Draft genome sequence of the pathogenic fungus Scedosporium apiospermum.</title>
        <authorList>
            <person name="Vandeputte P."/>
            <person name="Ghamrawi S."/>
            <person name="Rechenmann M."/>
            <person name="Iltis A."/>
            <person name="Giraud S."/>
            <person name="Fleury M."/>
            <person name="Thornton C."/>
            <person name="Delhaes L."/>
            <person name="Meyer W."/>
            <person name="Papon N."/>
            <person name="Bouchara J.P."/>
        </authorList>
    </citation>
    <scope>NUCLEOTIDE SEQUENCE [LARGE SCALE GENOMIC DNA]</scope>
    <source>
        <strain evidence="7 8">IHEM 14462</strain>
    </source>
</reference>
<dbReference type="InterPro" id="IPR009072">
    <property type="entry name" value="Histone-fold"/>
</dbReference>
<evidence type="ECO:0000256" key="5">
    <source>
        <dbReference type="ARBA" id="ARBA00023242"/>
    </source>
</evidence>
<dbReference type="GO" id="GO:0006325">
    <property type="term" value="P:chromatin organization"/>
    <property type="evidence" value="ECO:0007669"/>
    <property type="project" value="EnsemblFungi"/>
</dbReference>
<dbReference type="RefSeq" id="XP_016640215.1">
    <property type="nucleotide sequence ID" value="XM_016789952.1"/>
</dbReference>
<evidence type="ECO:0000256" key="2">
    <source>
        <dbReference type="ARBA" id="ARBA00007688"/>
    </source>
</evidence>
<dbReference type="AlphaFoldDB" id="A0A084FZA4"/>
<dbReference type="OMA" id="YFVQFIA"/>
<dbReference type="GO" id="GO:0003713">
    <property type="term" value="F:transcription coactivator activity"/>
    <property type="evidence" value="ECO:0007669"/>
    <property type="project" value="TreeGrafter"/>
</dbReference>
<accession>A0A084FZA4</accession>
<dbReference type="SMART" id="SM00803">
    <property type="entry name" value="TAF"/>
    <property type="match status" value="1"/>
</dbReference>
<dbReference type="Proteomes" id="UP000028545">
    <property type="component" value="Unassembled WGS sequence"/>
</dbReference>
<dbReference type="Gene3D" id="1.25.40.770">
    <property type="entry name" value="TAF6, C-terminal HEAT repeat domain"/>
    <property type="match status" value="1"/>
</dbReference>
<dbReference type="GO" id="GO:0000124">
    <property type="term" value="C:SAGA complex"/>
    <property type="evidence" value="ECO:0007669"/>
    <property type="project" value="EnsemblFungi"/>
</dbReference>
<evidence type="ECO:0000259" key="6">
    <source>
        <dbReference type="SMART" id="SM00803"/>
    </source>
</evidence>
<dbReference type="GO" id="GO:0005669">
    <property type="term" value="C:transcription factor TFIID complex"/>
    <property type="evidence" value="ECO:0007669"/>
    <property type="project" value="EnsemblFungi"/>
</dbReference>